<reference evidence="4 5" key="1">
    <citation type="submission" date="2021-03" db="EMBL/GenBank/DDBJ databases">
        <title>Enterococcal diversity collection.</title>
        <authorList>
            <person name="Gilmore M.S."/>
            <person name="Schwartzman J."/>
            <person name="Van Tyne D."/>
            <person name="Martin M."/>
            <person name="Earl A.M."/>
            <person name="Manson A.L."/>
            <person name="Straub T."/>
            <person name="Salamzade R."/>
            <person name="Saavedra J."/>
            <person name="Lebreton F."/>
            <person name="Prichula J."/>
            <person name="Schaufler K."/>
            <person name="Gaca A."/>
            <person name="Sgardioli B."/>
            <person name="Wagenaar J."/>
            <person name="Strong T."/>
        </authorList>
    </citation>
    <scope>NUCLEOTIDE SEQUENCE [LARGE SCALE GENOMIC DNA]</scope>
    <source>
        <strain evidence="4 5">DIV0869a</strain>
    </source>
</reference>
<accession>A0ABS3H182</accession>
<comment type="caution">
    <text evidence="4">The sequence shown here is derived from an EMBL/GenBank/DDBJ whole genome shotgun (WGS) entry which is preliminary data.</text>
</comment>
<evidence type="ECO:0000259" key="3">
    <source>
        <dbReference type="Pfam" id="PF11797"/>
    </source>
</evidence>
<feature type="domain" description="WxL Interacting Protein peptidoglycan binding" evidence="2">
    <location>
        <begin position="11"/>
        <end position="127"/>
    </location>
</feature>
<protein>
    <submittedName>
        <fullName evidence="4">DUF916 and DUF3324 domain-containing protein</fullName>
    </submittedName>
</protein>
<keyword evidence="1" id="KW-0812">Transmembrane</keyword>
<evidence type="ECO:0000313" key="5">
    <source>
        <dbReference type="Proteomes" id="UP000664632"/>
    </source>
</evidence>
<dbReference type="Proteomes" id="UP000664632">
    <property type="component" value="Unassembled WGS sequence"/>
</dbReference>
<dbReference type="InterPro" id="IPR010317">
    <property type="entry name" value="WxLIP_PGBD"/>
</dbReference>
<dbReference type="Pfam" id="PF06030">
    <property type="entry name" value="WxLIP_PGBD"/>
    <property type="match status" value="1"/>
</dbReference>
<proteinExistence type="predicted"/>
<evidence type="ECO:0000256" key="1">
    <source>
        <dbReference type="SAM" id="Phobius"/>
    </source>
</evidence>
<name>A0ABS3H182_9ENTE</name>
<feature type="domain" description="WxL Interacting Protein host binding" evidence="3">
    <location>
        <begin position="136"/>
        <end position="269"/>
    </location>
</feature>
<evidence type="ECO:0000259" key="2">
    <source>
        <dbReference type="Pfam" id="PF06030"/>
    </source>
</evidence>
<gene>
    <name evidence="4" type="ORF">JZO69_13015</name>
</gene>
<keyword evidence="1" id="KW-1133">Transmembrane helix</keyword>
<feature type="transmembrane region" description="Helical" evidence="1">
    <location>
        <begin position="283"/>
        <end position="303"/>
    </location>
</feature>
<dbReference type="EMBL" id="JAFLWD010000033">
    <property type="protein sequence ID" value="MBO0441285.1"/>
    <property type="molecule type" value="Genomic_DNA"/>
</dbReference>
<dbReference type="InterPro" id="IPR021759">
    <property type="entry name" value="WxLIP_HBD"/>
</dbReference>
<dbReference type="Pfam" id="PF11797">
    <property type="entry name" value="WxLIP_HBD"/>
    <property type="match status" value="1"/>
</dbReference>
<keyword evidence="1" id="KW-0472">Membrane</keyword>
<evidence type="ECO:0000313" key="4">
    <source>
        <dbReference type="EMBL" id="MBO0441285.1"/>
    </source>
</evidence>
<keyword evidence="5" id="KW-1185">Reference proteome</keyword>
<organism evidence="4 5">
    <name type="scientific">Candidatus Enterococcus ikei</name>
    <dbReference type="NCBI Taxonomy" id="2815326"/>
    <lineage>
        <taxon>Bacteria</taxon>
        <taxon>Bacillati</taxon>
        <taxon>Bacillota</taxon>
        <taxon>Bacilli</taxon>
        <taxon>Lactobacillales</taxon>
        <taxon>Enterococcaceae</taxon>
        <taxon>Enterococcus</taxon>
    </lineage>
</organism>
<sequence length="311" mass="35279">MHTLQILTSNTPILPENQNTNIPSYFDLNVKPDQKQNLMINIKNNSEENVKYNIYVNTAVTNQNGIIDYSISDFEKDKSMKVSLKDCIVIEEPQVEIPANSEKIVSLALSVPEIPFEGIVLGGITVEPTASEGKEGVNNVFTRTLAVQLSESRETIIPKLESGAVKISQENLRNNIKFELRNTSPTIISKIKAKISIINQRDKKTVIEQTKEPLSFAPNSIFFLMTEWNEQFKPGKYTYTINLSDEEKNKWKFTKNFEIKEEVVKKLNKTSVDQQNSSSNDPFLSITILILIGTLLWLVLKIVKKNSLKKN</sequence>